<name>A0A0E9R784_ANGAN</name>
<sequence length="67" mass="7375">MRSTKAIQLGCKFALYFSGWPGSAHRHCGSLCLRSWPFVKEQAFFCALSLSGLHFANPPKTSGRPST</sequence>
<dbReference type="AlphaFoldDB" id="A0A0E9R784"/>
<protein>
    <submittedName>
        <fullName evidence="1">Uncharacterized protein</fullName>
    </submittedName>
</protein>
<organism evidence="1">
    <name type="scientific">Anguilla anguilla</name>
    <name type="common">European freshwater eel</name>
    <name type="synonym">Muraena anguilla</name>
    <dbReference type="NCBI Taxonomy" id="7936"/>
    <lineage>
        <taxon>Eukaryota</taxon>
        <taxon>Metazoa</taxon>
        <taxon>Chordata</taxon>
        <taxon>Craniata</taxon>
        <taxon>Vertebrata</taxon>
        <taxon>Euteleostomi</taxon>
        <taxon>Actinopterygii</taxon>
        <taxon>Neopterygii</taxon>
        <taxon>Teleostei</taxon>
        <taxon>Anguilliformes</taxon>
        <taxon>Anguillidae</taxon>
        <taxon>Anguilla</taxon>
    </lineage>
</organism>
<proteinExistence type="predicted"/>
<dbReference type="EMBL" id="GBXM01084267">
    <property type="protein sequence ID" value="JAH24310.1"/>
    <property type="molecule type" value="Transcribed_RNA"/>
</dbReference>
<evidence type="ECO:0000313" key="1">
    <source>
        <dbReference type="EMBL" id="JAH24310.1"/>
    </source>
</evidence>
<reference evidence="1" key="1">
    <citation type="submission" date="2014-11" db="EMBL/GenBank/DDBJ databases">
        <authorList>
            <person name="Amaro Gonzalez C."/>
        </authorList>
    </citation>
    <scope>NUCLEOTIDE SEQUENCE</scope>
</reference>
<accession>A0A0E9R784</accession>
<reference evidence="1" key="2">
    <citation type="journal article" date="2015" name="Fish Shellfish Immunol.">
        <title>Early steps in the European eel (Anguilla anguilla)-Vibrio vulnificus interaction in the gills: Role of the RtxA13 toxin.</title>
        <authorList>
            <person name="Callol A."/>
            <person name="Pajuelo D."/>
            <person name="Ebbesson L."/>
            <person name="Teles M."/>
            <person name="MacKenzie S."/>
            <person name="Amaro C."/>
        </authorList>
    </citation>
    <scope>NUCLEOTIDE SEQUENCE</scope>
</reference>